<feature type="domain" description="DUF6534" evidence="3">
    <location>
        <begin position="171"/>
        <end position="258"/>
    </location>
</feature>
<feature type="compositionally biased region" description="Polar residues" evidence="1">
    <location>
        <begin position="298"/>
        <end position="308"/>
    </location>
</feature>
<keyword evidence="2" id="KW-0472">Membrane</keyword>
<dbReference type="HOGENOM" id="CLU_046025_0_1_1"/>
<protein>
    <recommendedName>
        <fullName evidence="3">DUF6534 domain-containing protein</fullName>
    </recommendedName>
</protein>
<feature type="transmembrane region" description="Helical" evidence="2">
    <location>
        <begin position="51"/>
        <end position="69"/>
    </location>
</feature>
<accession>A0A0C3BZQ9</accession>
<feature type="transmembrane region" description="Helical" evidence="2">
    <location>
        <begin position="162"/>
        <end position="185"/>
    </location>
</feature>
<dbReference type="InterPro" id="IPR045339">
    <property type="entry name" value="DUF6534"/>
</dbReference>
<evidence type="ECO:0000313" key="5">
    <source>
        <dbReference type="Proteomes" id="UP000053424"/>
    </source>
</evidence>
<dbReference type="OrthoDB" id="3231781at2759"/>
<proteinExistence type="predicted"/>
<dbReference type="PANTHER" id="PTHR40465:SF1">
    <property type="entry name" value="DUF6534 DOMAIN-CONTAINING PROTEIN"/>
    <property type="match status" value="1"/>
</dbReference>
<dbReference type="AlphaFoldDB" id="A0A0C3BZQ9"/>
<reference evidence="4 5" key="1">
    <citation type="submission" date="2014-04" db="EMBL/GenBank/DDBJ databases">
        <authorList>
            <consortium name="DOE Joint Genome Institute"/>
            <person name="Kuo A."/>
            <person name="Gay G."/>
            <person name="Dore J."/>
            <person name="Kohler A."/>
            <person name="Nagy L.G."/>
            <person name="Floudas D."/>
            <person name="Copeland A."/>
            <person name="Barry K.W."/>
            <person name="Cichocki N."/>
            <person name="Veneault-Fourrey C."/>
            <person name="LaButti K."/>
            <person name="Lindquist E.A."/>
            <person name="Lipzen A."/>
            <person name="Lundell T."/>
            <person name="Morin E."/>
            <person name="Murat C."/>
            <person name="Sun H."/>
            <person name="Tunlid A."/>
            <person name="Henrissat B."/>
            <person name="Grigoriev I.V."/>
            <person name="Hibbett D.S."/>
            <person name="Martin F."/>
            <person name="Nordberg H.P."/>
            <person name="Cantor M.N."/>
            <person name="Hua S.X."/>
        </authorList>
    </citation>
    <scope>NUCLEOTIDE SEQUENCE [LARGE SCALE GENOMIC DNA]</scope>
    <source>
        <strain evidence="5">h7</strain>
    </source>
</reference>
<dbReference type="EMBL" id="KN831796">
    <property type="protein sequence ID" value="KIM37524.1"/>
    <property type="molecule type" value="Genomic_DNA"/>
</dbReference>
<organism evidence="4 5">
    <name type="scientific">Hebeloma cylindrosporum</name>
    <dbReference type="NCBI Taxonomy" id="76867"/>
    <lineage>
        <taxon>Eukaryota</taxon>
        <taxon>Fungi</taxon>
        <taxon>Dikarya</taxon>
        <taxon>Basidiomycota</taxon>
        <taxon>Agaricomycotina</taxon>
        <taxon>Agaricomycetes</taxon>
        <taxon>Agaricomycetidae</taxon>
        <taxon>Agaricales</taxon>
        <taxon>Agaricineae</taxon>
        <taxon>Hymenogastraceae</taxon>
        <taxon>Hebeloma</taxon>
    </lineage>
</organism>
<sequence>MSSGVFNVALDSTIGALQIGSSFAIFLFGIVSLQAYLYYDAFPEDSWKYKVLVAAVWILELGHTVGISYEVYHASITLYGKPNELVTFPALGAVISLSGAITLLVQGYFSLRLYRVLPKPYKYIGVFCFLLSAIRCVGSIYLTFPAATARNVSQYNKDWRWLVTSLLVVGTAIDIIIAGSMSWYLAKQRGKGFLRVSTVIDRLIGFTIRSGLLTGVSAIVLLICFLTMPDNLVWLALYTFLAKLYSNSLYSALNARQSLREEVSNSFPSMDRYSRPKNPRRDGNASSRFGPHAISIEMKTTTETTPDDSISKAFPDKYGMTP</sequence>
<dbReference type="Proteomes" id="UP000053424">
    <property type="component" value="Unassembled WGS sequence"/>
</dbReference>
<gene>
    <name evidence="4" type="ORF">M413DRAFT_448339</name>
</gene>
<evidence type="ECO:0000256" key="1">
    <source>
        <dbReference type="SAM" id="MobiDB-lite"/>
    </source>
</evidence>
<keyword evidence="5" id="KW-1185">Reference proteome</keyword>
<feature type="transmembrane region" description="Helical" evidence="2">
    <location>
        <begin position="20"/>
        <end position="39"/>
    </location>
</feature>
<keyword evidence="2" id="KW-1133">Transmembrane helix</keyword>
<feature type="transmembrane region" description="Helical" evidence="2">
    <location>
        <begin position="234"/>
        <end position="253"/>
    </location>
</feature>
<evidence type="ECO:0000256" key="2">
    <source>
        <dbReference type="SAM" id="Phobius"/>
    </source>
</evidence>
<dbReference type="PANTHER" id="PTHR40465">
    <property type="entry name" value="CHROMOSOME 1, WHOLE GENOME SHOTGUN SEQUENCE"/>
    <property type="match status" value="1"/>
</dbReference>
<name>A0A0C3BZQ9_HEBCY</name>
<dbReference type="Pfam" id="PF20152">
    <property type="entry name" value="DUF6534"/>
    <property type="match status" value="1"/>
</dbReference>
<feature type="region of interest" description="Disordered" evidence="1">
    <location>
        <begin position="267"/>
        <end position="322"/>
    </location>
</feature>
<dbReference type="STRING" id="686832.A0A0C3BZQ9"/>
<keyword evidence="2" id="KW-0812">Transmembrane</keyword>
<feature type="transmembrane region" description="Helical" evidence="2">
    <location>
        <begin position="123"/>
        <end position="142"/>
    </location>
</feature>
<evidence type="ECO:0000313" key="4">
    <source>
        <dbReference type="EMBL" id="KIM37524.1"/>
    </source>
</evidence>
<feature type="transmembrane region" description="Helical" evidence="2">
    <location>
        <begin position="206"/>
        <end position="228"/>
    </location>
</feature>
<feature type="transmembrane region" description="Helical" evidence="2">
    <location>
        <begin position="89"/>
        <end position="111"/>
    </location>
</feature>
<evidence type="ECO:0000259" key="3">
    <source>
        <dbReference type="Pfam" id="PF20152"/>
    </source>
</evidence>
<reference evidence="5" key="2">
    <citation type="submission" date="2015-01" db="EMBL/GenBank/DDBJ databases">
        <title>Evolutionary Origins and Diversification of the Mycorrhizal Mutualists.</title>
        <authorList>
            <consortium name="DOE Joint Genome Institute"/>
            <consortium name="Mycorrhizal Genomics Consortium"/>
            <person name="Kohler A."/>
            <person name="Kuo A."/>
            <person name="Nagy L.G."/>
            <person name="Floudas D."/>
            <person name="Copeland A."/>
            <person name="Barry K.W."/>
            <person name="Cichocki N."/>
            <person name="Veneault-Fourrey C."/>
            <person name="LaButti K."/>
            <person name="Lindquist E.A."/>
            <person name="Lipzen A."/>
            <person name="Lundell T."/>
            <person name="Morin E."/>
            <person name="Murat C."/>
            <person name="Riley R."/>
            <person name="Ohm R."/>
            <person name="Sun H."/>
            <person name="Tunlid A."/>
            <person name="Henrissat B."/>
            <person name="Grigoriev I.V."/>
            <person name="Hibbett D.S."/>
            <person name="Martin F."/>
        </authorList>
    </citation>
    <scope>NUCLEOTIDE SEQUENCE [LARGE SCALE GENOMIC DNA]</scope>
    <source>
        <strain evidence="5">h7</strain>
    </source>
</reference>